<dbReference type="EMBL" id="JADKNH010000006">
    <property type="protein sequence ID" value="MBF4693757.1"/>
    <property type="molecule type" value="Genomic_DNA"/>
</dbReference>
<dbReference type="Pfam" id="PF00271">
    <property type="entry name" value="Helicase_C"/>
    <property type="match status" value="1"/>
</dbReference>
<dbReference type="CDD" id="cd18787">
    <property type="entry name" value="SF2_C_DEAD"/>
    <property type="match status" value="1"/>
</dbReference>
<dbReference type="InterPro" id="IPR050079">
    <property type="entry name" value="DEAD_box_RNA_helicase"/>
</dbReference>
<evidence type="ECO:0000256" key="2">
    <source>
        <dbReference type="ARBA" id="ARBA00022801"/>
    </source>
</evidence>
<feature type="domain" description="Helicase C-terminal" evidence="6">
    <location>
        <begin position="1"/>
        <end position="103"/>
    </location>
</feature>
<dbReference type="InterPro" id="IPR001650">
    <property type="entry name" value="Helicase_C-like"/>
</dbReference>
<name>A0ABR9ZTF7_9FIRM</name>
<evidence type="ECO:0000313" key="7">
    <source>
        <dbReference type="EMBL" id="MBF4693757.1"/>
    </source>
</evidence>
<dbReference type="RefSeq" id="WP_194702070.1">
    <property type="nucleotide sequence ID" value="NZ_JADKNH010000006.1"/>
</dbReference>
<keyword evidence="8" id="KW-1185">Reference proteome</keyword>
<accession>A0ABR9ZTF7</accession>
<evidence type="ECO:0000256" key="1">
    <source>
        <dbReference type="ARBA" id="ARBA00022741"/>
    </source>
</evidence>
<sequence>MRSKAIQGDKNQSERLKALDLFKNKEIRVLVATDVAARGIDIKNISLVINLDIPNVPKTFIHRIGRTGRAGKSGLAISFCSAEEKESLLNIEKLQGKAIEIST</sequence>
<dbReference type="SMART" id="SM00490">
    <property type="entry name" value="HELICc"/>
    <property type="match status" value="1"/>
</dbReference>
<dbReference type="PROSITE" id="PS51194">
    <property type="entry name" value="HELICASE_CTER"/>
    <property type="match status" value="1"/>
</dbReference>
<gene>
    <name evidence="7" type="ORF">ISU02_11520</name>
</gene>
<keyword evidence="2" id="KW-0378">Hydrolase</keyword>
<proteinExistence type="inferred from homology"/>
<evidence type="ECO:0000256" key="4">
    <source>
        <dbReference type="ARBA" id="ARBA00022840"/>
    </source>
</evidence>
<dbReference type="SUPFAM" id="SSF52540">
    <property type="entry name" value="P-loop containing nucleoside triphosphate hydrolases"/>
    <property type="match status" value="1"/>
</dbReference>
<protein>
    <submittedName>
        <fullName evidence="7">C-terminal helicase domain-containing protein</fullName>
    </submittedName>
</protein>
<comment type="similarity">
    <text evidence="5">Belongs to the DEAD box helicase family.</text>
</comment>
<evidence type="ECO:0000259" key="6">
    <source>
        <dbReference type="PROSITE" id="PS51194"/>
    </source>
</evidence>
<evidence type="ECO:0000256" key="5">
    <source>
        <dbReference type="ARBA" id="ARBA00038437"/>
    </source>
</evidence>
<dbReference type="Proteomes" id="UP000614200">
    <property type="component" value="Unassembled WGS sequence"/>
</dbReference>
<dbReference type="InterPro" id="IPR027417">
    <property type="entry name" value="P-loop_NTPase"/>
</dbReference>
<organism evidence="7 8">
    <name type="scientific">Fusibacter ferrireducens</name>
    <dbReference type="NCBI Taxonomy" id="2785058"/>
    <lineage>
        <taxon>Bacteria</taxon>
        <taxon>Bacillati</taxon>
        <taxon>Bacillota</taxon>
        <taxon>Clostridia</taxon>
        <taxon>Eubacteriales</taxon>
        <taxon>Eubacteriales Family XII. Incertae Sedis</taxon>
        <taxon>Fusibacter</taxon>
    </lineage>
</organism>
<keyword evidence="1" id="KW-0547">Nucleotide-binding</keyword>
<dbReference type="GO" id="GO:0004386">
    <property type="term" value="F:helicase activity"/>
    <property type="evidence" value="ECO:0007669"/>
    <property type="project" value="UniProtKB-KW"/>
</dbReference>
<reference evidence="7 8" key="1">
    <citation type="submission" date="2020-11" db="EMBL/GenBank/DDBJ databases">
        <title>Fusibacter basophilias sp. nov.</title>
        <authorList>
            <person name="Qiu D."/>
        </authorList>
    </citation>
    <scope>NUCLEOTIDE SEQUENCE [LARGE SCALE GENOMIC DNA]</scope>
    <source>
        <strain evidence="7 8">Q10-2</strain>
    </source>
</reference>
<comment type="caution">
    <text evidence="7">The sequence shown here is derived from an EMBL/GenBank/DDBJ whole genome shotgun (WGS) entry which is preliminary data.</text>
</comment>
<evidence type="ECO:0000313" key="8">
    <source>
        <dbReference type="Proteomes" id="UP000614200"/>
    </source>
</evidence>
<keyword evidence="3 7" id="KW-0347">Helicase</keyword>
<dbReference type="Gene3D" id="3.40.50.300">
    <property type="entry name" value="P-loop containing nucleotide triphosphate hydrolases"/>
    <property type="match status" value="1"/>
</dbReference>
<keyword evidence="4" id="KW-0067">ATP-binding</keyword>
<dbReference type="PANTHER" id="PTHR47959:SF13">
    <property type="entry name" value="ATP-DEPENDENT RNA HELICASE RHLE"/>
    <property type="match status" value="1"/>
</dbReference>
<dbReference type="PANTHER" id="PTHR47959">
    <property type="entry name" value="ATP-DEPENDENT RNA HELICASE RHLE-RELATED"/>
    <property type="match status" value="1"/>
</dbReference>
<evidence type="ECO:0000256" key="3">
    <source>
        <dbReference type="ARBA" id="ARBA00022806"/>
    </source>
</evidence>